<keyword evidence="9" id="KW-1185">Reference proteome</keyword>
<dbReference type="AlphaFoldDB" id="A0A1H9PJR5"/>
<dbReference type="PANTHER" id="PTHR47637">
    <property type="entry name" value="CHAPERONE SURA"/>
    <property type="match status" value="1"/>
</dbReference>
<keyword evidence="5" id="KW-0413">Isomerase</keyword>
<evidence type="ECO:0000256" key="6">
    <source>
        <dbReference type="SAM" id="SignalP"/>
    </source>
</evidence>
<evidence type="ECO:0000256" key="1">
    <source>
        <dbReference type="ARBA" id="ARBA00018370"/>
    </source>
</evidence>
<evidence type="ECO:0000313" key="8">
    <source>
        <dbReference type="EMBL" id="SER48452.1"/>
    </source>
</evidence>
<evidence type="ECO:0000256" key="4">
    <source>
        <dbReference type="ARBA" id="ARBA00031484"/>
    </source>
</evidence>
<dbReference type="Proteomes" id="UP000198885">
    <property type="component" value="Unassembled WGS sequence"/>
</dbReference>
<organism evidence="8 9">
    <name type="scientific">Tranquillimonas rosea</name>
    <dbReference type="NCBI Taxonomy" id="641238"/>
    <lineage>
        <taxon>Bacteria</taxon>
        <taxon>Pseudomonadati</taxon>
        <taxon>Pseudomonadota</taxon>
        <taxon>Alphaproteobacteria</taxon>
        <taxon>Rhodobacterales</taxon>
        <taxon>Roseobacteraceae</taxon>
        <taxon>Tranquillimonas</taxon>
    </lineage>
</organism>
<sequence>MQRLLSQILLAAMVWTGCTAAVTAQNMFRTVATVNERAVTAYEVDQRAQLLTLFNTPGDVRERALESLIDERIQLAAAEDAGITVTEEEIRDGQSEFAGRADLSREQFVAQIQQQGIAPESFRDFVRAGIAWRKTVEDRFGGSVNISETEIDRAAAAPEEQPGLRVLLSEIVLPARNAQERAQAQQVAQRIAGSVTSLQGFAAAARENSASPSRERGGRIDWLPLTNLPPNLRPVILDLSPGQVSAPIDLPNAVAVFQLRALEETGTAQQTPETIDYASFLIPGGRSQQALSEAARIDALADTCDDLYGLAEGLPPQQLERQTAAPGQIPQDVALQLARLDQYETSTALTRNDGQTLVFLMLCERSYADPASEVDRGAIRRQLVNQRISRRADNYLAELKSNAYIAIN</sequence>
<dbReference type="InterPro" id="IPR000297">
    <property type="entry name" value="PPIase_PpiC"/>
</dbReference>
<evidence type="ECO:0000256" key="3">
    <source>
        <dbReference type="ARBA" id="ARBA00030642"/>
    </source>
</evidence>
<evidence type="ECO:0000259" key="7">
    <source>
        <dbReference type="PROSITE" id="PS50198"/>
    </source>
</evidence>
<dbReference type="EMBL" id="FOGU01000001">
    <property type="protein sequence ID" value="SER48452.1"/>
    <property type="molecule type" value="Genomic_DNA"/>
</dbReference>
<reference evidence="8 9" key="1">
    <citation type="submission" date="2016-10" db="EMBL/GenBank/DDBJ databases">
        <authorList>
            <person name="de Groot N.N."/>
        </authorList>
    </citation>
    <scope>NUCLEOTIDE SEQUENCE [LARGE SCALE GENOMIC DNA]</scope>
    <source>
        <strain evidence="8 9">DSM 23042</strain>
    </source>
</reference>
<keyword evidence="2 6" id="KW-0732">Signal</keyword>
<feature type="domain" description="PpiC" evidence="7">
    <location>
        <begin position="163"/>
        <end position="261"/>
    </location>
</feature>
<protein>
    <recommendedName>
        <fullName evidence="1">Parvulin-like PPIase</fullName>
    </recommendedName>
    <alternativeName>
        <fullName evidence="3">Peptidyl-prolyl cis-trans isomerase plp</fullName>
    </alternativeName>
    <alternativeName>
        <fullName evidence="4">Rotamase plp</fullName>
    </alternativeName>
</protein>
<dbReference type="STRING" id="641238.SAMN04490244_101219"/>
<dbReference type="PANTHER" id="PTHR47637:SF1">
    <property type="entry name" value="CHAPERONE SURA"/>
    <property type="match status" value="1"/>
</dbReference>
<dbReference type="InterPro" id="IPR027304">
    <property type="entry name" value="Trigger_fact/SurA_dom_sf"/>
</dbReference>
<dbReference type="InterPro" id="IPR050280">
    <property type="entry name" value="OMP_Chaperone_SurA"/>
</dbReference>
<dbReference type="PROSITE" id="PS50198">
    <property type="entry name" value="PPIC_PPIASE_2"/>
    <property type="match status" value="1"/>
</dbReference>
<evidence type="ECO:0000313" key="9">
    <source>
        <dbReference type="Proteomes" id="UP000198885"/>
    </source>
</evidence>
<dbReference type="SUPFAM" id="SSF54534">
    <property type="entry name" value="FKBP-like"/>
    <property type="match status" value="1"/>
</dbReference>
<proteinExistence type="predicted"/>
<dbReference type="GO" id="GO:0003755">
    <property type="term" value="F:peptidyl-prolyl cis-trans isomerase activity"/>
    <property type="evidence" value="ECO:0007669"/>
    <property type="project" value="UniProtKB-KW"/>
</dbReference>
<evidence type="ECO:0000256" key="5">
    <source>
        <dbReference type="PROSITE-ProRule" id="PRU00278"/>
    </source>
</evidence>
<dbReference type="RefSeq" id="WP_177190347.1">
    <property type="nucleotide sequence ID" value="NZ_CBDDGO010000004.1"/>
</dbReference>
<evidence type="ECO:0000256" key="2">
    <source>
        <dbReference type="ARBA" id="ARBA00022729"/>
    </source>
</evidence>
<name>A0A1H9PJR5_9RHOB</name>
<feature type="signal peptide" evidence="6">
    <location>
        <begin position="1"/>
        <end position="20"/>
    </location>
</feature>
<dbReference type="Gene3D" id="1.10.4030.10">
    <property type="entry name" value="Porin chaperone SurA, peptide-binding domain"/>
    <property type="match status" value="1"/>
</dbReference>
<feature type="chain" id="PRO_5011743771" description="Parvulin-like PPIase" evidence="6">
    <location>
        <begin position="21"/>
        <end position="408"/>
    </location>
</feature>
<keyword evidence="5" id="KW-0697">Rotamase</keyword>
<dbReference type="PROSITE" id="PS51257">
    <property type="entry name" value="PROKAR_LIPOPROTEIN"/>
    <property type="match status" value="1"/>
</dbReference>
<dbReference type="SUPFAM" id="SSF109998">
    <property type="entry name" value="Triger factor/SurA peptide-binding domain-like"/>
    <property type="match status" value="1"/>
</dbReference>
<gene>
    <name evidence="8" type="ORF">SAMN04490244_101219</name>
</gene>
<accession>A0A1H9PJR5</accession>
<dbReference type="Pfam" id="PF00639">
    <property type="entry name" value="Rotamase"/>
    <property type="match status" value="1"/>
</dbReference>
<dbReference type="Gene3D" id="3.10.50.40">
    <property type="match status" value="1"/>
</dbReference>
<dbReference type="Pfam" id="PF13624">
    <property type="entry name" value="SurA_N_3"/>
    <property type="match status" value="1"/>
</dbReference>
<dbReference type="InterPro" id="IPR046357">
    <property type="entry name" value="PPIase_dom_sf"/>
</dbReference>